<evidence type="ECO:0000259" key="8">
    <source>
        <dbReference type="Pfam" id="PF00746"/>
    </source>
</evidence>
<evidence type="ECO:0000256" key="4">
    <source>
        <dbReference type="ARBA" id="ARBA00023088"/>
    </source>
</evidence>
<keyword evidence="1" id="KW-0134">Cell wall</keyword>
<protein>
    <submittedName>
        <fullName evidence="9">LPXTG cell wall anchor domain-containing protein</fullName>
    </submittedName>
</protein>
<evidence type="ECO:0000256" key="7">
    <source>
        <dbReference type="SAM" id="SignalP"/>
    </source>
</evidence>
<dbReference type="Proteomes" id="UP001249945">
    <property type="component" value="Unassembled WGS sequence"/>
</dbReference>
<evidence type="ECO:0000313" key="9">
    <source>
        <dbReference type="EMBL" id="MDT1973041.1"/>
    </source>
</evidence>
<evidence type="ECO:0000256" key="6">
    <source>
        <dbReference type="SAM" id="Phobius"/>
    </source>
</evidence>
<dbReference type="AlphaFoldDB" id="A0AAW8R5H0"/>
<dbReference type="EMBL" id="JALRMR010000001">
    <property type="protein sequence ID" value="MDT1973041.1"/>
    <property type="molecule type" value="Genomic_DNA"/>
</dbReference>
<keyword evidence="2" id="KW-0964">Secreted</keyword>
<organism evidence="9 10">
    <name type="scientific">Carnobacterium divergens</name>
    <name type="common">Lactobacillus divergens</name>
    <dbReference type="NCBI Taxonomy" id="2748"/>
    <lineage>
        <taxon>Bacteria</taxon>
        <taxon>Bacillati</taxon>
        <taxon>Bacillota</taxon>
        <taxon>Bacilli</taxon>
        <taxon>Lactobacillales</taxon>
        <taxon>Carnobacteriaceae</taxon>
        <taxon>Carnobacterium</taxon>
    </lineage>
</organism>
<reference evidence="9" key="1">
    <citation type="submission" date="2022-04" db="EMBL/GenBank/DDBJ databases">
        <title>Draft genome sequences of lactic acid bacteria (LAB) strains involved in meat spoilage.</title>
        <authorList>
            <person name="Palevich N."/>
        </authorList>
    </citation>
    <scope>NUCLEOTIDE SEQUENCE</scope>
    <source>
        <strain evidence="9">9-14</strain>
    </source>
</reference>
<evidence type="ECO:0000256" key="2">
    <source>
        <dbReference type="ARBA" id="ARBA00022525"/>
    </source>
</evidence>
<keyword evidence="6" id="KW-1133">Transmembrane helix</keyword>
<gene>
    <name evidence="9" type="ORF">MX635_01370</name>
</gene>
<dbReference type="InterPro" id="IPR019931">
    <property type="entry name" value="LPXTG_anchor"/>
</dbReference>
<keyword evidence="3 7" id="KW-0732">Signal</keyword>
<proteinExistence type="predicted"/>
<comment type="caution">
    <text evidence="9">The sequence shown here is derived from an EMBL/GenBank/DDBJ whole genome shotgun (WGS) entry which is preliminary data.</text>
</comment>
<dbReference type="Pfam" id="PF00746">
    <property type="entry name" value="Gram_pos_anchor"/>
    <property type="match status" value="1"/>
</dbReference>
<evidence type="ECO:0000256" key="3">
    <source>
        <dbReference type="ARBA" id="ARBA00022729"/>
    </source>
</evidence>
<evidence type="ECO:0000256" key="5">
    <source>
        <dbReference type="SAM" id="MobiDB-lite"/>
    </source>
</evidence>
<keyword evidence="4" id="KW-0572">Peptidoglycan-anchor</keyword>
<feature type="signal peptide" evidence="7">
    <location>
        <begin position="1"/>
        <end position="26"/>
    </location>
</feature>
<feature type="region of interest" description="Disordered" evidence="5">
    <location>
        <begin position="38"/>
        <end position="71"/>
    </location>
</feature>
<name>A0AAW8R5H0_CARDV</name>
<dbReference type="NCBIfam" id="TIGR01167">
    <property type="entry name" value="LPXTG_anchor"/>
    <property type="match status" value="1"/>
</dbReference>
<accession>A0AAW8R5H0</accession>
<feature type="transmembrane region" description="Helical" evidence="6">
    <location>
        <begin position="78"/>
        <end position="95"/>
    </location>
</feature>
<sequence>MNKKRGTCLLLMIALFSFSSFMEVSAEVSQKSHTTTGDISFYGEYEKPKETQSTDTKELKNRETVRTNLPQTGEQSTPAYFIIGMIVFVGSYQLYQKNKIGGFKNEIN</sequence>
<keyword evidence="6" id="KW-0472">Membrane</keyword>
<feature type="chain" id="PRO_5044004217" evidence="7">
    <location>
        <begin position="27"/>
        <end position="108"/>
    </location>
</feature>
<feature type="compositionally biased region" description="Basic and acidic residues" evidence="5">
    <location>
        <begin position="44"/>
        <end position="65"/>
    </location>
</feature>
<dbReference type="RefSeq" id="WP_311779818.1">
    <property type="nucleotide sequence ID" value="NZ_JALRMR010000001.1"/>
</dbReference>
<feature type="domain" description="Gram-positive cocci surface proteins LPxTG" evidence="8">
    <location>
        <begin position="68"/>
        <end position="99"/>
    </location>
</feature>
<evidence type="ECO:0000313" key="10">
    <source>
        <dbReference type="Proteomes" id="UP001249945"/>
    </source>
</evidence>
<evidence type="ECO:0000256" key="1">
    <source>
        <dbReference type="ARBA" id="ARBA00022512"/>
    </source>
</evidence>
<keyword evidence="6" id="KW-0812">Transmembrane</keyword>